<evidence type="ECO:0000256" key="8">
    <source>
        <dbReference type="ARBA" id="ARBA00023212"/>
    </source>
</evidence>
<comment type="subcellular location">
    <subcellularLocation>
        <location evidence="1">Cytoplasm</location>
        <location evidence="1">Cytoskeleton</location>
        <location evidence="1">Spindle</location>
    </subcellularLocation>
</comment>
<dbReference type="GO" id="GO:0005874">
    <property type="term" value="C:microtubule"/>
    <property type="evidence" value="ECO:0007669"/>
    <property type="project" value="UniProtKB-KW"/>
</dbReference>
<dbReference type="EMBL" id="JAHLJV010000051">
    <property type="protein sequence ID" value="KAK1584736.1"/>
    <property type="molecule type" value="Genomic_DNA"/>
</dbReference>
<evidence type="ECO:0008006" key="12">
    <source>
        <dbReference type="Google" id="ProtNLM"/>
    </source>
</evidence>
<dbReference type="InterPro" id="IPR026243">
    <property type="entry name" value="HAUS1"/>
</dbReference>
<evidence type="ECO:0000256" key="7">
    <source>
        <dbReference type="ARBA" id="ARBA00023054"/>
    </source>
</evidence>
<evidence type="ECO:0000256" key="4">
    <source>
        <dbReference type="ARBA" id="ARBA00022618"/>
    </source>
</evidence>
<dbReference type="GO" id="GO:0051301">
    <property type="term" value="P:cell division"/>
    <property type="evidence" value="ECO:0007669"/>
    <property type="project" value="UniProtKB-KW"/>
</dbReference>
<keyword evidence="8" id="KW-0206">Cytoskeleton</keyword>
<accession>A0AAD8V0Z5</accession>
<evidence type="ECO:0000256" key="6">
    <source>
        <dbReference type="ARBA" id="ARBA00022776"/>
    </source>
</evidence>
<evidence type="ECO:0000256" key="5">
    <source>
        <dbReference type="ARBA" id="ARBA00022701"/>
    </source>
</evidence>
<name>A0AAD8V0Z5_9PEZI</name>
<keyword evidence="7" id="KW-0175">Coiled coil</keyword>
<comment type="caution">
    <text evidence="10">The sequence shown here is derived from an EMBL/GenBank/DDBJ whole genome shotgun (WGS) entry which is preliminary data.</text>
</comment>
<dbReference type="RefSeq" id="XP_060411798.1">
    <property type="nucleotide sequence ID" value="XM_060552217.1"/>
</dbReference>
<dbReference type="AlphaFoldDB" id="A0AAD8V0Z5"/>
<evidence type="ECO:0000256" key="1">
    <source>
        <dbReference type="ARBA" id="ARBA00004186"/>
    </source>
</evidence>
<evidence type="ECO:0000256" key="2">
    <source>
        <dbReference type="ARBA" id="ARBA00005479"/>
    </source>
</evidence>
<evidence type="ECO:0000313" key="10">
    <source>
        <dbReference type="EMBL" id="KAK1584736.1"/>
    </source>
</evidence>
<dbReference type="GO" id="GO:0005829">
    <property type="term" value="C:cytosol"/>
    <property type="evidence" value="ECO:0007669"/>
    <property type="project" value="TreeGrafter"/>
</dbReference>
<keyword evidence="11" id="KW-1185">Reference proteome</keyword>
<dbReference type="GO" id="GO:0005819">
    <property type="term" value="C:spindle"/>
    <property type="evidence" value="ECO:0007669"/>
    <property type="project" value="UniProtKB-SubCell"/>
</dbReference>
<protein>
    <recommendedName>
        <fullName evidence="12">HAUS augmin-like complex subunit 1</fullName>
    </recommendedName>
</protein>
<evidence type="ECO:0000256" key="3">
    <source>
        <dbReference type="ARBA" id="ARBA00022490"/>
    </source>
</evidence>
<gene>
    <name evidence="10" type="ORF">LY79DRAFT_292329</name>
</gene>
<keyword evidence="3" id="KW-0963">Cytoplasm</keyword>
<dbReference type="PANTHER" id="PTHR31570:SF1">
    <property type="entry name" value="HAUS AUGMIN-LIKE COMPLEX SUBUNIT 1"/>
    <property type="match status" value="1"/>
</dbReference>
<sequence>MREKIRLSPRPNMAHLPPSTAIFSPSIARIAASTAKDWSYVDSWLASKYQGRPVPSFERNSETLKALLALANSNENADEERELVASAEIGAIHDLAATQDLPEINSELPASDAARERILGAVQDHLTREGRTALNSMATLSCQLTVAYPDAEALGRSMIGLHAEASDVEQTRVRVHILQKYIDQESAAVDELLRTLHSDDYKPANDLARQNLEMQRRIKAMAARIPELRDRISNLNHYTVASHPTIEQMAQEEACYLGLLAEKKSLDEDVDQFSGLPDDVKTARAELEHLRADVLAITRHRDAIFESLVERESPRKGR</sequence>
<evidence type="ECO:0000256" key="9">
    <source>
        <dbReference type="ARBA" id="ARBA00023306"/>
    </source>
</evidence>
<comment type="similarity">
    <text evidence="2">Belongs to the HAUS1 family.</text>
</comment>
<dbReference type="GeneID" id="85436457"/>
<keyword evidence="4" id="KW-0132">Cell division</keyword>
<evidence type="ECO:0000313" key="11">
    <source>
        <dbReference type="Proteomes" id="UP001230504"/>
    </source>
</evidence>
<keyword evidence="5" id="KW-0493">Microtubule</keyword>
<keyword evidence="6" id="KW-0498">Mitosis</keyword>
<keyword evidence="9" id="KW-0131">Cell cycle</keyword>
<dbReference type="GO" id="GO:0070652">
    <property type="term" value="C:HAUS complex"/>
    <property type="evidence" value="ECO:0007669"/>
    <property type="project" value="InterPro"/>
</dbReference>
<dbReference type="PANTHER" id="PTHR31570">
    <property type="entry name" value="HAUS AUGMIN-LIKE COMPLEX SUBUNIT 1"/>
    <property type="match status" value="1"/>
</dbReference>
<dbReference type="Pfam" id="PF25762">
    <property type="entry name" value="HAUS1"/>
    <property type="match status" value="1"/>
</dbReference>
<dbReference type="Proteomes" id="UP001230504">
    <property type="component" value="Unassembled WGS sequence"/>
</dbReference>
<dbReference type="GO" id="GO:0051225">
    <property type="term" value="P:spindle assembly"/>
    <property type="evidence" value="ECO:0007669"/>
    <property type="project" value="InterPro"/>
</dbReference>
<reference evidence="10" key="1">
    <citation type="submission" date="2021-06" db="EMBL/GenBank/DDBJ databases">
        <title>Comparative genomics, transcriptomics and evolutionary studies reveal genomic signatures of adaptation to plant cell wall in hemibiotrophic fungi.</title>
        <authorList>
            <consortium name="DOE Joint Genome Institute"/>
            <person name="Baroncelli R."/>
            <person name="Diaz J.F."/>
            <person name="Benocci T."/>
            <person name="Peng M."/>
            <person name="Battaglia E."/>
            <person name="Haridas S."/>
            <person name="Andreopoulos W."/>
            <person name="Labutti K."/>
            <person name="Pangilinan J."/>
            <person name="Floch G.L."/>
            <person name="Makela M.R."/>
            <person name="Henrissat B."/>
            <person name="Grigoriev I.V."/>
            <person name="Crouch J.A."/>
            <person name="De Vries R.P."/>
            <person name="Sukno S.A."/>
            <person name="Thon M.R."/>
        </authorList>
    </citation>
    <scope>NUCLEOTIDE SEQUENCE</scope>
    <source>
        <strain evidence="10">CBS 125086</strain>
    </source>
</reference>
<organism evidence="10 11">
    <name type="scientific">Colletotrichum navitas</name>
    <dbReference type="NCBI Taxonomy" id="681940"/>
    <lineage>
        <taxon>Eukaryota</taxon>
        <taxon>Fungi</taxon>
        <taxon>Dikarya</taxon>
        <taxon>Ascomycota</taxon>
        <taxon>Pezizomycotina</taxon>
        <taxon>Sordariomycetes</taxon>
        <taxon>Hypocreomycetidae</taxon>
        <taxon>Glomerellales</taxon>
        <taxon>Glomerellaceae</taxon>
        <taxon>Colletotrichum</taxon>
        <taxon>Colletotrichum graminicola species complex</taxon>
    </lineage>
</organism>
<proteinExistence type="inferred from homology"/>